<reference evidence="1 2" key="2">
    <citation type="journal article" date="2012" name="Environ. Microbiol.">
        <title>Characterization of the first alginolytic operons in a marine bacterium: from their emergence in marine Flavobacteriia to their independent transfers to marine Proteobacteria and human gut Bacteroides.</title>
        <authorList>
            <person name="Thomas F."/>
            <person name="Barbeyron T."/>
            <person name="Tonon T."/>
            <person name="Genicot S."/>
            <person name="Czjzek M."/>
            <person name="Michel G."/>
        </authorList>
    </citation>
    <scope>NUCLEOTIDE SEQUENCE [LARGE SCALE GENOMIC DNA]</scope>
    <source>
        <strain evidence="2">DSM 12802 / CCUG 47099 / CIP 106680 / NCIMB 13871 / Dsij</strain>
    </source>
</reference>
<dbReference type="EMBL" id="FP476056">
    <property type="protein sequence ID" value="CAZ95965.1"/>
    <property type="molecule type" value="Genomic_DNA"/>
</dbReference>
<dbReference type="Proteomes" id="UP000008898">
    <property type="component" value="Chromosome"/>
</dbReference>
<protein>
    <submittedName>
        <fullName evidence="1">Uncharacterized protein</fullName>
    </submittedName>
</protein>
<gene>
    <name evidence="1" type="ordered locus">zobellia_1912</name>
</gene>
<name>G0LBC9_ZOBGA</name>
<sequence length="46" mass="5367">MSKVAFYYFNKKQSKKLTRADEPVQKENPQIVYSADRAMGTSQIRL</sequence>
<dbReference type="KEGG" id="zga:ZOBELLIA_1912"/>
<dbReference type="HOGENOM" id="CLU_3190969_0_0_10"/>
<accession>G0LBC9</accession>
<organism evidence="1 2">
    <name type="scientific">Zobellia galactanivorans (strain DSM 12802 / CCUG 47099 / CIP 106680 / NCIMB 13871 / Dsij)</name>
    <dbReference type="NCBI Taxonomy" id="63186"/>
    <lineage>
        <taxon>Bacteria</taxon>
        <taxon>Pseudomonadati</taxon>
        <taxon>Bacteroidota</taxon>
        <taxon>Flavobacteriia</taxon>
        <taxon>Flavobacteriales</taxon>
        <taxon>Flavobacteriaceae</taxon>
        <taxon>Zobellia</taxon>
    </lineage>
</organism>
<evidence type="ECO:0000313" key="1">
    <source>
        <dbReference type="EMBL" id="CAZ95965.1"/>
    </source>
</evidence>
<keyword evidence="2" id="KW-1185">Reference proteome</keyword>
<proteinExistence type="predicted"/>
<reference evidence="2" key="1">
    <citation type="submission" date="2009-07" db="EMBL/GenBank/DDBJ databases">
        <title>Complete genome sequence of Zobellia galactanivorans Dsij.</title>
        <authorList>
            <consortium name="Genoscope - CEA"/>
        </authorList>
    </citation>
    <scope>NUCLEOTIDE SEQUENCE [LARGE SCALE GENOMIC DNA]</scope>
    <source>
        <strain evidence="2">DSM 12802 / CCUG 47099 / CIP 106680 / NCIMB 13871 / Dsij</strain>
    </source>
</reference>
<dbReference type="AlphaFoldDB" id="G0LBC9"/>
<evidence type="ECO:0000313" key="2">
    <source>
        <dbReference type="Proteomes" id="UP000008898"/>
    </source>
</evidence>